<reference evidence="2" key="1">
    <citation type="submission" date="2013-04" db="UniProtKB">
        <authorList>
            <consortium name="EnsemblPlants"/>
        </authorList>
    </citation>
    <scope>IDENTIFICATION</scope>
</reference>
<dbReference type="HOGENOM" id="CLU_1689423_0_0_1"/>
<dbReference type="EnsemblPlants" id="OB02G21220.1">
    <property type="protein sequence ID" value="OB02G21220.1"/>
    <property type="gene ID" value="OB02G21220"/>
</dbReference>
<feature type="region of interest" description="Disordered" evidence="1">
    <location>
        <begin position="95"/>
        <end position="138"/>
    </location>
</feature>
<feature type="region of interest" description="Disordered" evidence="1">
    <location>
        <begin position="37"/>
        <end position="58"/>
    </location>
</feature>
<name>J3LBV5_ORYBR</name>
<sequence length="156" mass="16722">MKSKDELLPVSRLGKKKKKPYCCCFFCCQVKCATVTSSSCPPRAAPASGAPGGRVGRQLPHQWTGAVVRAAAAAHTGLVHRCRSVSAEMRSLLSSSSVSTSSAATLSTPARPRRAGRLRKSSRSAGMPRTRPLASTETGWMRCWSRRSDQAMLATE</sequence>
<protein>
    <submittedName>
        <fullName evidence="2">Uncharacterized protein</fullName>
    </submittedName>
</protein>
<dbReference type="AlphaFoldDB" id="J3LBV5"/>
<keyword evidence="3" id="KW-1185">Reference proteome</keyword>
<accession>J3LBV5</accession>
<proteinExistence type="predicted"/>
<feature type="compositionally biased region" description="Low complexity" evidence="1">
    <location>
        <begin position="95"/>
        <end position="108"/>
    </location>
</feature>
<dbReference type="Proteomes" id="UP000006038">
    <property type="component" value="Unassembled WGS sequence"/>
</dbReference>
<feature type="compositionally biased region" description="Low complexity" evidence="1">
    <location>
        <begin position="37"/>
        <end position="49"/>
    </location>
</feature>
<dbReference type="Gramene" id="OB02G21220.1">
    <property type="protein sequence ID" value="OB02G21220.1"/>
    <property type="gene ID" value="OB02G21220"/>
</dbReference>
<organism evidence="2">
    <name type="scientific">Oryza brachyantha</name>
    <name type="common">malo sina</name>
    <dbReference type="NCBI Taxonomy" id="4533"/>
    <lineage>
        <taxon>Eukaryota</taxon>
        <taxon>Viridiplantae</taxon>
        <taxon>Streptophyta</taxon>
        <taxon>Embryophyta</taxon>
        <taxon>Tracheophyta</taxon>
        <taxon>Spermatophyta</taxon>
        <taxon>Magnoliopsida</taxon>
        <taxon>Liliopsida</taxon>
        <taxon>Poales</taxon>
        <taxon>Poaceae</taxon>
        <taxon>BOP clade</taxon>
        <taxon>Oryzoideae</taxon>
        <taxon>Oryzeae</taxon>
        <taxon>Oryzinae</taxon>
        <taxon>Oryza</taxon>
    </lineage>
</organism>
<feature type="compositionally biased region" description="Basic residues" evidence="1">
    <location>
        <begin position="111"/>
        <end position="122"/>
    </location>
</feature>
<evidence type="ECO:0000313" key="3">
    <source>
        <dbReference type="Proteomes" id="UP000006038"/>
    </source>
</evidence>
<evidence type="ECO:0000313" key="2">
    <source>
        <dbReference type="EnsemblPlants" id="OB02G21220.1"/>
    </source>
</evidence>
<evidence type="ECO:0000256" key="1">
    <source>
        <dbReference type="SAM" id="MobiDB-lite"/>
    </source>
</evidence>